<evidence type="ECO:0000313" key="1">
    <source>
        <dbReference type="EMBL" id="KAK5691948.1"/>
    </source>
</evidence>
<dbReference type="GO" id="GO:0005829">
    <property type="term" value="C:cytosol"/>
    <property type="evidence" value="ECO:0007669"/>
    <property type="project" value="TreeGrafter"/>
</dbReference>
<dbReference type="AlphaFoldDB" id="A0AAN7ZYR6"/>
<dbReference type="PANTHER" id="PTHR11803:SF39">
    <property type="entry name" value="2-IMINOBUTANOATE_2-IMINOPROPANOATE DEAMINASE"/>
    <property type="match status" value="1"/>
</dbReference>
<dbReference type="GO" id="GO:0019239">
    <property type="term" value="F:deaminase activity"/>
    <property type="evidence" value="ECO:0007669"/>
    <property type="project" value="TreeGrafter"/>
</dbReference>
<protein>
    <submittedName>
        <fullName evidence="1">Uncharacterized protein</fullName>
    </submittedName>
</protein>
<dbReference type="InterPro" id="IPR035959">
    <property type="entry name" value="RutC-like_sf"/>
</dbReference>
<evidence type="ECO:0000313" key="2">
    <source>
        <dbReference type="Proteomes" id="UP001310594"/>
    </source>
</evidence>
<organism evidence="1 2">
    <name type="scientific">Elasticomyces elasticus</name>
    <dbReference type="NCBI Taxonomy" id="574655"/>
    <lineage>
        <taxon>Eukaryota</taxon>
        <taxon>Fungi</taxon>
        <taxon>Dikarya</taxon>
        <taxon>Ascomycota</taxon>
        <taxon>Pezizomycotina</taxon>
        <taxon>Dothideomycetes</taxon>
        <taxon>Dothideomycetidae</taxon>
        <taxon>Mycosphaerellales</taxon>
        <taxon>Teratosphaeriaceae</taxon>
        <taxon>Elasticomyces</taxon>
    </lineage>
</organism>
<sequence length="141" mass="15295">MSTTKPQFHAYNGMGKFALGEIHMNQTVRIGNILKISGQGAWDPKATSFGTMNIPDDVEAQADQVFANVEHALKDAGGKGWSQVYSVRSLHVGLDDRVTAAMSRNFRRYCPGEPPIWTQVGVAALGIAAMKVEIEVEAFDG</sequence>
<dbReference type="PANTHER" id="PTHR11803">
    <property type="entry name" value="2-IMINOBUTANOATE/2-IMINOPROPANOATE DEAMINASE RIDA"/>
    <property type="match status" value="1"/>
</dbReference>
<dbReference type="GO" id="GO:0005739">
    <property type="term" value="C:mitochondrion"/>
    <property type="evidence" value="ECO:0007669"/>
    <property type="project" value="TreeGrafter"/>
</dbReference>
<gene>
    <name evidence="1" type="ORF">LTR97_011119</name>
</gene>
<dbReference type="Pfam" id="PF01042">
    <property type="entry name" value="Ribonuc_L-PSP"/>
    <property type="match status" value="1"/>
</dbReference>
<name>A0AAN7ZYR6_9PEZI</name>
<accession>A0AAN7ZYR6</accession>
<proteinExistence type="predicted"/>
<reference evidence="1" key="1">
    <citation type="submission" date="2023-08" db="EMBL/GenBank/DDBJ databases">
        <title>Black Yeasts Isolated from many extreme environments.</title>
        <authorList>
            <person name="Coleine C."/>
            <person name="Stajich J.E."/>
            <person name="Selbmann L."/>
        </authorList>
    </citation>
    <scope>NUCLEOTIDE SEQUENCE</scope>
    <source>
        <strain evidence="1">CCFEE 5810</strain>
    </source>
</reference>
<dbReference type="Proteomes" id="UP001310594">
    <property type="component" value="Unassembled WGS sequence"/>
</dbReference>
<dbReference type="Gene3D" id="3.30.1330.40">
    <property type="entry name" value="RutC-like"/>
    <property type="match status" value="1"/>
</dbReference>
<dbReference type="EMBL" id="JAVRQU010000020">
    <property type="protein sequence ID" value="KAK5691948.1"/>
    <property type="molecule type" value="Genomic_DNA"/>
</dbReference>
<dbReference type="InterPro" id="IPR006175">
    <property type="entry name" value="YjgF/YER057c/UK114"/>
</dbReference>
<comment type="caution">
    <text evidence="1">The sequence shown here is derived from an EMBL/GenBank/DDBJ whole genome shotgun (WGS) entry which is preliminary data.</text>
</comment>
<dbReference type="SUPFAM" id="SSF55298">
    <property type="entry name" value="YjgF-like"/>
    <property type="match status" value="1"/>
</dbReference>